<gene>
    <name evidence="2" type="ORF">ARMGADRAFT_1078068</name>
</gene>
<evidence type="ECO:0000256" key="1">
    <source>
        <dbReference type="SAM" id="MobiDB-lite"/>
    </source>
</evidence>
<sequence length="972" mass="107463">MGTGSYILAELVSVVRYLGRWVVANYFAIFLSKGSAPYLLKFESNTRRATNANTRIAVLTMQHKGDVSHADWPTEIKDLACLLDSPIPSQLVNDTCPVVSSRAYPLLEELRDTLTDSPEELTNSDSEVLSILDLVLSTVGALRALSNAPNNSIKRSTIPFWSLLIRSLAFVCYDKSYAMQEAAFVRPRLSYVRSFMEDGHASLLISRIVEDIQRPRSFVNDEASGHLSMMTADRSNEESQKESDSETSYDDESSSETSYEHTEVSMDPTSAQSSYVPLDAHILASWRHPNSAVLPFLCVTDEEDIFSLMGGVLYQRSTWGISEPVIGSILSKTGFAGRMFLGWLDKKCPDPEVLVSSNLIRVWRRNAAVKFSQFILGLRAHAEGIVAQCHTPTFKRLSWRSDRIDDDNSGTEEQWKQRIVNWLNTVAKRRTLPGICLAPPQKPSLEAARLKTPSDGASVQSVERQSDGWSSRTGKKRAKSADALSCSALGAKSLAGISPIAKLSFSSYAHDRHITGLTNVQFTVNTKELEDSKMPASEIEESEINEMLRFYEEMTQYMKPPIAKHGLPAVDKRVEAVREHFRSQVDALPADPNTRELLQKFWEVISGSLSSLLSASVGGYSKEKGGKDHNEAEARHEWDILLNLGFVNTKELASGRVVLERALSLSRNVAADLAKSSYLFDGTTFRAIADQGYEISLHVQQVLNRLRRTSLLHPAFLPQAADVVNFAIQYQTEVLNLFKDAGEAKHTVLRNGDEPELGIVDAILTIPLEHGPKSSEPLVRITETRETVQAARTLHADNISEPDDKLVSETEPPKVNGHAKKYKSSRAGSRRTASISARMVAIAEEQLAAQELPQGTKKANKKGKVGEWMDPFAAVCSETKLGLEMKFPSGVVMDVTALAEKLLLAVLVVEYKKRTQTYAKAAVQVKMYLEASVRYLASLGVTKHGFFALATDGVEGAILMAWCSGDSERVYC</sequence>
<dbReference type="OMA" id="SQRDESH"/>
<dbReference type="OrthoDB" id="2919059at2759"/>
<feature type="region of interest" description="Disordered" evidence="1">
    <location>
        <begin position="798"/>
        <end position="828"/>
    </location>
</feature>
<evidence type="ECO:0000313" key="2">
    <source>
        <dbReference type="EMBL" id="PBK95321.1"/>
    </source>
</evidence>
<protein>
    <submittedName>
        <fullName evidence="2">Uncharacterized protein</fullName>
    </submittedName>
</protein>
<dbReference type="EMBL" id="KZ293652">
    <property type="protein sequence ID" value="PBK95321.1"/>
    <property type="molecule type" value="Genomic_DNA"/>
</dbReference>
<accession>A0A2H3DJC2</accession>
<feature type="compositionally biased region" description="Acidic residues" evidence="1">
    <location>
        <begin position="245"/>
        <end position="254"/>
    </location>
</feature>
<keyword evidence="3" id="KW-1185">Reference proteome</keyword>
<dbReference type="Proteomes" id="UP000217790">
    <property type="component" value="Unassembled WGS sequence"/>
</dbReference>
<feature type="region of interest" description="Disordered" evidence="1">
    <location>
        <begin position="449"/>
        <end position="476"/>
    </location>
</feature>
<feature type="region of interest" description="Disordered" evidence="1">
    <location>
        <begin position="229"/>
        <end position="271"/>
    </location>
</feature>
<name>A0A2H3DJC2_ARMGA</name>
<dbReference type="InParanoid" id="A0A2H3DJC2"/>
<feature type="compositionally biased region" description="Basic and acidic residues" evidence="1">
    <location>
        <begin position="802"/>
        <end position="812"/>
    </location>
</feature>
<evidence type="ECO:0000313" key="3">
    <source>
        <dbReference type="Proteomes" id="UP000217790"/>
    </source>
</evidence>
<feature type="compositionally biased region" description="Basic and acidic residues" evidence="1">
    <location>
        <begin position="234"/>
        <end position="244"/>
    </location>
</feature>
<feature type="compositionally biased region" description="Polar residues" evidence="1">
    <location>
        <begin position="455"/>
        <end position="472"/>
    </location>
</feature>
<reference evidence="3" key="1">
    <citation type="journal article" date="2017" name="Nat. Ecol. Evol.">
        <title>Genome expansion and lineage-specific genetic innovations in the forest pathogenic fungi Armillaria.</title>
        <authorList>
            <person name="Sipos G."/>
            <person name="Prasanna A.N."/>
            <person name="Walter M.C."/>
            <person name="O'Connor E."/>
            <person name="Balint B."/>
            <person name="Krizsan K."/>
            <person name="Kiss B."/>
            <person name="Hess J."/>
            <person name="Varga T."/>
            <person name="Slot J."/>
            <person name="Riley R."/>
            <person name="Boka B."/>
            <person name="Rigling D."/>
            <person name="Barry K."/>
            <person name="Lee J."/>
            <person name="Mihaltcheva S."/>
            <person name="LaButti K."/>
            <person name="Lipzen A."/>
            <person name="Waldron R."/>
            <person name="Moloney N.M."/>
            <person name="Sperisen C."/>
            <person name="Kredics L."/>
            <person name="Vagvoelgyi C."/>
            <person name="Patrignani A."/>
            <person name="Fitzpatrick D."/>
            <person name="Nagy I."/>
            <person name="Doyle S."/>
            <person name="Anderson J.B."/>
            <person name="Grigoriev I.V."/>
            <person name="Gueldener U."/>
            <person name="Muensterkoetter M."/>
            <person name="Nagy L.G."/>
        </authorList>
    </citation>
    <scope>NUCLEOTIDE SEQUENCE [LARGE SCALE GENOMIC DNA]</scope>
    <source>
        <strain evidence="3">Ar21-2</strain>
    </source>
</reference>
<proteinExistence type="predicted"/>
<dbReference type="AlphaFoldDB" id="A0A2H3DJC2"/>
<organism evidence="2 3">
    <name type="scientific">Armillaria gallica</name>
    <name type="common">Bulbous honey fungus</name>
    <name type="synonym">Armillaria bulbosa</name>
    <dbReference type="NCBI Taxonomy" id="47427"/>
    <lineage>
        <taxon>Eukaryota</taxon>
        <taxon>Fungi</taxon>
        <taxon>Dikarya</taxon>
        <taxon>Basidiomycota</taxon>
        <taxon>Agaricomycotina</taxon>
        <taxon>Agaricomycetes</taxon>
        <taxon>Agaricomycetidae</taxon>
        <taxon>Agaricales</taxon>
        <taxon>Marasmiineae</taxon>
        <taxon>Physalacriaceae</taxon>
        <taxon>Armillaria</taxon>
    </lineage>
</organism>